<sequence>MAPQCPWPAGGDRRVAVGLARLTGNGHRNSHCLPVVVEEQLWAWRGRGSSTGGDGRRPVMGVARPAAADVEADDDGDENWAVGTHTNNMGWYQRCAEHEGYWGSSSTTMVDSLPVMRSSFGETPAVAVREEDDPSIKLHGCCNMVTAGGDDEGHVGDWQV</sequence>
<dbReference type="HOGENOM" id="CLU_1654844_0_0_1"/>
<name>A0A0D3GI71_9ORYZ</name>
<reference evidence="1" key="1">
    <citation type="journal article" date="2009" name="Rice">
        <title>De Novo Next Generation Sequencing of Plant Genomes.</title>
        <authorList>
            <person name="Rounsley S."/>
            <person name="Marri P.R."/>
            <person name="Yu Y."/>
            <person name="He R."/>
            <person name="Sisneros N."/>
            <person name="Goicoechea J.L."/>
            <person name="Lee S.J."/>
            <person name="Angelova A."/>
            <person name="Kudrna D."/>
            <person name="Luo M."/>
            <person name="Affourtit J."/>
            <person name="Desany B."/>
            <person name="Knight J."/>
            <person name="Niazi F."/>
            <person name="Egholm M."/>
            <person name="Wing R.A."/>
        </authorList>
    </citation>
    <scope>NUCLEOTIDE SEQUENCE [LARGE SCALE GENOMIC DNA]</scope>
    <source>
        <strain evidence="1">cv. IRGC 105608</strain>
    </source>
</reference>
<keyword evidence="2" id="KW-1185">Reference proteome</keyword>
<organism evidence="1">
    <name type="scientific">Oryza barthii</name>
    <dbReference type="NCBI Taxonomy" id="65489"/>
    <lineage>
        <taxon>Eukaryota</taxon>
        <taxon>Viridiplantae</taxon>
        <taxon>Streptophyta</taxon>
        <taxon>Embryophyta</taxon>
        <taxon>Tracheophyta</taxon>
        <taxon>Spermatophyta</taxon>
        <taxon>Magnoliopsida</taxon>
        <taxon>Liliopsida</taxon>
        <taxon>Poales</taxon>
        <taxon>Poaceae</taxon>
        <taxon>BOP clade</taxon>
        <taxon>Oryzoideae</taxon>
        <taxon>Oryzeae</taxon>
        <taxon>Oryzinae</taxon>
        <taxon>Oryza</taxon>
    </lineage>
</organism>
<dbReference type="EnsemblPlants" id="OBART06G19530.1">
    <property type="protein sequence ID" value="OBART06G19530.1"/>
    <property type="gene ID" value="OBART06G19530"/>
</dbReference>
<dbReference type="Gramene" id="OBART06G19530.1">
    <property type="protein sequence ID" value="OBART06G19530.1"/>
    <property type="gene ID" value="OBART06G19530"/>
</dbReference>
<protein>
    <submittedName>
        <fullName evidence="1">Uncharacterized protein</fullName>
    </submittedName>
</protein>
<evidence type="ECO:0000313" key="2">
    <source>
        <dbReference type="Proteomes" id="UP000026960"/>
    </source>
</evidence>
<reference evidence="1" key="2">
    <citation type="submission" date="2015-03" db="UniProtKB">
        <authorList>
            <consortium name="EnsemblPlants"/>
        </authorList>
    </citation>
    <scope>IDENTIFICATION</scope>
</reference>
<accession>A0A0D3GI71</accession>
<dbReference type="AlphaFoldDB" id="A0A0D3GI71"/>
<dbReference type="Proteomes" id="UP000026960">
    <property type="component" value="Chromosome 6"/>
</dbReference>
<dbReference type="PaxDb" id="65489-OBART06G19530.1"/>
<proteinExistence type="predicted"/>
<evidence type="ECO:0000313" key="1">
    <source>
        <dbReference type="EnsemblPlants" id="OBART06G19530.1"/>
    </source>
</evidence>